<sequence length="786" mass="89792">MPPAGSSSHEPIMSSALAEFVGHDRLAQLMREAPQMIEVVVKAREDRLAEIARWNEQERLIREQEAAAREHGEFEREAEAVEREREEAEWVTEHAVAQAKTLVGKTRAKFTPETYVPPEAHLFIPSGIDFYEPLQDNYDNELVLRDPQHHIFVGWDQKGVASSRGHGGPAALYELYIDLPESVRELVDAARWELEEERMARAYLLYLFGATLYPNKRSMVHLSYLPALRDLNTASRFDWGGAALGTCYAFMGEFSREAAAPAGYWRIWELWAYEVLKMFPPVNKCPDLKMLPRAMIWGPLRGSTKKSKKTLMEFRLYIDELSSIQVDWDPWTSAEPEPEYVARNRAMTASRVLLESAFGWQWYLGDRVTRQSLMLEEFLVPGPLPIHASHTGRYTLAELQRFTVPQAASTFTRPRHDYVVYRRQHLMEPLGARELMAVLKEAAKARQERQPEIRGVVITPASEAEQFHRVLRKRTAGKKLPEGPSKKRRQEEREEKEEEPVSLSSGSDSAGDPRLYWRAPEDVLCVPVVQTTSVRHRLSGVRHLNVFQTHLSDQLSFSLASPVFYPTRFIHGFCNVQEAEYLLMWPLEDSLWPWLTQFLGIDWLNFQYHGLTSFRYLRHVPLRPTLLRAALRFWDPDVHVFRFGDDEICPTIEEFQAYLRTFVSATLVVPPYQVSMSGLLETALEISRGLPNTLVKGGQLNVMRLIERYSPDGDLEDMAVQAQRHFALVICLLAAYLLVSADGRVSPLLVSVALQMADQKNVIPLVLAETLTSLDLVYTGQANAFG</sequence>
<protein>
    <submittedName>
        <fullName evidence="1">Uncharacterized protein</fullName>
    </submittedName>
</protein>
<dbReference type="Proteomes" id="UP001062846">
    <property type="component" value="Chromosome 8"/>
</dbReference>
<name>A0ACC0MQB8_RHOML</name>
<gene>
    <name evidence="1" type="ORF">RHMOL_Rhmol08G0159400</name>
</gene>
<comment type="caution">
    <text evidence="1">The sequence shown here is derived from an EMBL/GenBank/DDBJ whole genome shotgun (WGS) entry which is preliminary data.</text>
</comment>
<keyword evidence="2" id="KW-1185">Reference proteome</keyword>
<proteinExistence type="predicted"/>
<evidence type="ECO:0000313" key="2">
    <source>
        <dbReference type="Proteomes" id="UP001062846"/>
    </source>
</evidence>
<accession>A0ACC0MQB8</accession>
<reference evidence="1" key="1">
    <citation type="submission" date="2022-02" db="EMBL/GenBank/DDBJ databases">
        <title>Plant Genome Project.</title>
        <authorList>
            <person name="Zhang R.-G."/>
        </authorList>
    </citation>
    <scope>NUCLEOTIDE SEQUENCE</scope>
    <source>
        <strain evidence="1">AT1</strain>
    </source>
</reference>
<organism evidence="1 2">
    <name type="scientific">Rhododendron molle</name>
    <name type="common">Chinese azalea</name>
    <name type="synonym">Azalea mollis</name>
    <dbReference type="NCBI Taxonomy" id="49168"/>
    <lineage>
        <taxon>Eukaryota</taxon>
        <taxon>Viridiplantae</taxon>
        <taxon>Streptophyta</taxon>
        <taxon>Embryophyta</taxon>
        <taxon>Tracheophyta</taxon>
        <taxon>Spermatophyta</taxon>
        <taxon>Magnoliopsida</taxon>
        <taxon>eudicotyledons</taxon>
        <taxon>Gunneridae</taxon>
        <taxon>Pentapetalae</taxon>
        <taxon>asterids</taxon>
        <taxon>Ericales</taxon>
        <taxon>Ericaceae</taxon>
        <taxon>Ericoideae</taxon>
        <taxon>Rhodoreae</taxon>
        <taxon>Rhododendron</taxon>
    </lineage>
</organism>
<dbReference type="EMBL" id="CM046395">
    <property type="protein sequence ID" value="KAI8542702.1"/>
    <property type="molecule type" value="Genomic_DNA"/>
</dbReference>
<evidence type="ECO:0000313" key="1">
    <source>
        <dbReference type="EMBL" id="KAI8542702.1"/>
    </source>
</evidence>